<dbReference type="Gene3D" id="2.170.140.10">
    <property type="entry name" value="Chitin binding domain"/>
    <property type="match status" value="1"/>
</dbReference>
<dbReference type="PANTHER" id="PTHR22933:SF43">
    <property type="entry name" value="LP10131P"/>
    <property type="match status" value="1"/>
</dbReference>
<name>A0A8J5N918_HOMAM</name>
<dbReference type="SMART" id="SM00494">
    <property type="entry name" value="ChtBD2"/>
    <property type="match status" value="1"/>
</dbReference>
<dbReference type="SUPFAM" id="SSF57625">
    <property type="entry name" value="Invertebrate chitin-binding proteins"/>
    <property type="match status" value="1"/>
</dbReference>
<dbReference type="Proteomes" id="UP000747542">
    <property type="component" value="Unassembled WGS sequence"/>
</dbReference>
<keyword evidence="3" id="KW-1185">Reference proteome</keyword>
<dbReference type="PANTHER" id="PTHR22933">
    <property type="entry name" value="FI18007P1-RELATED"/>
    <property type="match status" value="1"/>
</dbReference>
<feature type="domain" description="Chitin-binding type-2" evidence="1">
    <location>
        <begin position="104"/>
        <end position="171"/>
    </location>
</feature>
<dbReference type="EMBL" id="JAHLQT010004633">
    <property type="protein sequence ID" value="KAG7175765.1"/>
    <property type="molecule type" value="Genomic_DNA"/>
</dbReference>
<dbReference type="AlphaFoldDB" id="A0A8J5N918"/>
<organism evidence="2 3">
    <name type="scientific">Homarus americanus</name>
    <name type="common">American lobster</name>
    <dbReference type="NCBI Taxonomy" id="6706"/>
    <lineage>
        <taxon>Eukaryota</taxon>
        <taxon>Metazoa</taxon>
        <taxon>Ecdysozoa</taxon>
        <taxon>Arthropoda</taxon>
        <taxon>Crustacea</taxon>
        <taxon>Multicrustacea</taxon>
        <taxon>Malacostraca</taxon>
        <taxon>Eumalacostraca</taxon>
        <taxon>Eucarida</taxon>
        <taxon>Decapoda</taxon>
        <taxon>Pleocyemata</taxon>
        <taxon>Astacidea</taxon>
        <taxon>Nephropoidea</taxon>
        <taxon>Nephropidae</taxon>
        <taxon>Homarus</taxon>
    </lineage>
</organism>
<accession>A0A8J5N918</accession>
<dbReference type="PROSITE" id="PS50940">
    <property type="entry name" value="CHIT_BIND_II"/>
    <property type="match status" value="1"/>
</dbReference>
<sequence>MPQDKVIVGHLQEDTSSLTHSSLPDIPVWVGWLKVYKGGEEVDGHQSPLFLPPDSNTMRHLQLVIVVLVGLANALPRLVKRDSSSFAYELPSNASAIVGPIVTGFDCSNRSYGYYADPANGCAIFHVCYPYVDPEGNFNMRMFSLLCGEGTIFDQSTLTCNFPEYALPCDAAASLYNINDYFGRDDRQFRDGLNGIF</sequence>
<gene>
    <name evidence="2" type="ORF">Hamer_G009774</name>
</gene>
<reference evidence="2" key="1">
    <citation type="journal article" date="2021" name="Sci. Adv.">
        <title>The American lobster genome reveals insights on longevity, neural, and immune adaptations.</title>
        <authorList>
            <person name="Polinski J.M."/>
            <person name="Zimin A.V."/>
            <person name="Clark K.F."/>
            <person name="Kohn A.B."/>
            <person name="Sadowski N."/>
            <person name="Timp W."/>
            <person name="Ptitsyn A."/>
            <person name="Khanna P."/>
            <person name="Romanova D.Y."/>
            <person name="Williams P."/>
            <person name="Greenwood S.J."/>
            <person name="Moroz L.L."/>
            <person name="Walt D.R."/>
            <person name="Bodnar A.G."/>
        </authorList>
    </citation>
    <scope>NUCLEOTIDE SEQUENCE</scope>
    <source>
        <strain evidence="2">GMGI-L3</strain>
    </source>
</reference>
<dbReference type="GO" id="GO:0008061">
    <property type="term" value="F:chitin binding"/>
    <property type="evidence" value="ECO:0007669"/>
    <property type="project" value="InterPro"/>
</dbReference>
<comment type="caution">
    <text evidence="2">The sequence shown here is derived from an EMBL/GenBank/DDBJ whole genome shotgun (WGS) entry which is preliminary data.</text>
</comment>
<evidence type="ECO:0000313" key="3">
    <source>
        <dbReference type="Proteomes" id="UP000747542"/>
    </source>
</evidence>
<evidence type="ECO:0000259" key="1">
    <source>
        <dbReference type="PROSITE" id="PS50940"/>
    </source>
</evidence>
<dbReference type="InterPro" id="IPR002557">
    <property type="entry name" value="Chitin-bd_dom"/>
</dbReference>
<dbReference type="InterPro" id="IPR052976">
    <property type="entry name" value="Scoloptoxin-like"/>
</dbReference>
<protein>
    <submittedName>
        <fullName evidence="2">U-scoloptoxin(01)-Cw1a-like 19</fullName>
    </submittedName>
</protein>
<dbReference type="GO" id="GO:0005576">
    <property type="term" value="C:extracellular region"/>
    <property type="evidence" value="ECO:0007669"/>
    <property type="project" value="InterPro"/>
</dbReference>
<proteinExistence type="predicted"/>
<dbReference type="Pfam" id="PF01607">
    <property type="entry name" value="CBM_14"/>
    <property type="match status" value="1"/>
</dbReference>
<evidence type="ECO:0000313" key="2">
    <source>
        <dbReference type="EMBL" id="KAG7175765.1"/>
    </source>
</evidence>
<dbReference type="InterPro" id="IPR036508">
    <property type="entry name" value="Chitin-bd_dom_sf"/>
</dbReference>